<accession>A0ABS3QG42</accession>
<reference evidence="1 2" key="1">
    <citation type="submission" date="2021-03" db="EMBL/GenBank/DDBJ databases">
        <authorList>
            <person name="Kim M.K."/>
        </authorList>
    </citation>
    <scope>NUCLEOTIDE SEQUENCE [LARGE SCALE GENOMIC DNA]</scope>
    <source>
        <strain evidence="1 2">BT442</strain>
    </source>
</reference>
<sequence>MTFELLKEDGIECECISNAGLDETSTFICSVGSNNPKGRDFLSKWERYKNAGKELPFDGCGDLCALKGFSMNKLDGYDENEIIEVYKQRLVFSAKSKTFLFKFNISEEVGVVEHTPNDDHHSHHDLFKCDGFDVSGFKNPSVTKLEVEDDAD</sequence>
<organism evidence="1 2">
    <name type="scientific">Hymenobacter negativus</name>
    <dbReference type="NCBI Taxonomy" id="2795026"/>
    <lineage>
        <taxon>Bacteria</taxon>
        <taxon>Pseudomonadati</taxon>
        <taxon>Bacteroidota</taxon>
        <taxon>Cytophagia</taxon>
        <taxon>Cytophagales</taxon>
        <taxon>Hymenobacteraceae</taxon>
        <taxon>Hymenobacter</taxon>
    </lineage>
</organism>
<evidence type="ECO:0000313" key="2">
    <source>
        <dbReference type="Proteomes" id="UP000664369"/>
    </source>
</evidence>
<comment type="caution">
    <text evidence="1">The sequence shown here is derived from an EMBL/GenBank/DDBJ whole genome shotgun (WGS) entry which is preliminary data.</text>
</comment>
<evidence type="ECO:0000313" key="1">
    <source>
        <dbReference type="EMBL" id="MBO2010214.1"/>
    </source>
</evidence>
<keyword evidence="2" id="KW-1185">Reference proteome</keyword>
<gene>
    <name evidence="1" type="ORF">J4E00_14225</name>
</gene>
<proteinExistence type="predicted"/>
<protein>
    <submittedName>
        <fullName evidence="1">Uncharacterized protein</fullName>
    </submittedName>
</protein>
<dbReference type="RefSeq" id="WP_208175851.1">
    <property type="nucleotide sequence ID" value="NZ_JAGETZ010000006.1"/>
</dbReference>
<dbReference type="EMBL" id="JAGETZ010000006">
    <property type="protein sequence ID" value="MBO2010214.1"/>
    <property type="molecule type" value="Genomic_DNA"/>
</dbReference>
<name>A0ABS3QG42_9BACT</name>
<dbReference type="Proteomes" id="UP000664369">
    <property type="component" value="Unassembled WGS sequence"/>
</dbReference>